<keyword evidence="5 9" id="KW-0812">Transmembrane</keyword>
<evidence type="ECO:0000256" key="3">
    <source>
        <dbReference type="ARBA" id="ARBA00022449"/>
    </source>
</evidence>
<feature type="transmembrane region" description="Helical" evidence="11">
    <location>
        <begin position="442"/>
        <end position="463"/>
    </location>
</feature>
<evidence type="ECO:0000259" key="12">
    <source>
        <dbReference type="Pfam" id="PF00361"/>
    </source>
</evidence>
<dbReference type="Gene3D" id="1.20.120.1200">
    <property type="entry name" value="NADH-ubiquinone/plastoquinone oxidoreductase chain 6, subunit NuoJ"/>
    <property type="match status" value="1"/>
</dbReference>
<dbReference type="NCBIfam" id="NF009284">
    <property type="entry name" value="PRK12644.1"/>
    <property type="match status" value="1"/>
</dbReference>
<evidence type="ECO:0000256" key="9">
    <source>
        <dbReference type="RuleBase" id="RU000320"/>
    </source>
</evidence>
<keyword evidence="3" id="KW-0050">Antiport</keyword>
<keyword evidence="6 11" id="KW-1133">Transmembrane helix</keyword>
<feature type="region of interest" description="Disordered" evidence="10">
    <location>
        <begin position="751"/>
        <end position="771"/>
    </location>
</feature>
<keyword evidence="4" id="KW-1003">Cell membrane</keyword>
<accession>A0ABW1HCG7</accession>
<dbReference type="Pfam" id="PF13244">
    <property type="entry name" value="MbhD"/>
    <property type="match status" value="1"/>
</dbReference>
<feature type="transmembrane region" description="Helical" evidence="11">
    <location>
        <begin position="399"/>
        <end position="421"/>
    </location>
</feature>
<feature type="domain" description="Na+/H+ antiporter MnhB subunit-related protein" evidence="14">
    <location>
        <begin position="789"/>
        <end position="912"/>
    </location>
</feature>
<feature type="transmembrane region" description="Helical" evidence="11">
    <location>
        <begin position="554"/>
        <end position="573"/>
    </location>
</feature>
<organism evidence="17 18">
    <name type="scientific">Micromonospora vulcania</name>
    <dbReference type="NCBI Taxonomy" id="1441873"/>
    <lineage>
        <taxon>Bacteria</taxon>
        <taxon>Bacillati</taxon>
        <taxon>Actinomycetota</taxon>
        <taxon>Actinomycetes</taxon>
        <taxon>Micromonosporales</taxon>
        <taxon>Micromonosporaceae</taxon>
        <taxon>Micromonospora</taxon>
    </lineage>
</organism>
<evidence type="ECO:0000256" key="11">
    <source>
        <dbReference type="SAM" id="Phobius"/>
    </source>
</evidence>
<comment type="caution">
    <text evidence="17">The sequence shown here is derived from an EMBL/GenBank/DDBJ whole genome shotgun (WGS) entry which is preliminary data.</text>
</comment>
<dbReference type="Pfam" id="PF20501">
    <property type="entry name" value="MbhE"/>
    <property type="match status" value="1"/>
</dbReference>
<evidence type="ECO:0000259" key="15">
    <source>
        <dbReference type="Pfam" id="PF13244"/>
    </source>
</evidence>
<gene>
    <name evidence="17" type="ORF">ACFQGL_27800</name>
</gene>
<dbReference type="Proteomes" id="UP001596226">
    <property type="component" value="Unassembled WGS sequence"/>
</dbReference>
<evidence type="ECO:0000256" key="5">
    <source>
        <dbReference type="ARBA" id="ARBA00022692"/>
    </source>
</evidence>
<feature type="transmembrane region" description="Helical" evidence="11">
    <location>
        <begin position="674"/>
        <end position="693"/>
    </location>
</feature>
<dbReference type="PRINTS" id="PR01434">
    <property type="entry name" value="NADHDHGNASE5"/>
</dbReference>
<feature type="transmembrane region" description="Helical" evidence="11">
    <location>
        <begin position="585"/>
        <end position="604"/>
    </location>
</feature>
<feature type="transmembrane region" description="Helical" evidence="11">
    <location>
        <begin position="294"/>
        <end position="313"/>
    </location>
</feature>
<feature type="transmembrane region" description="Helical" evidence="11">
    <location>
        <begin position="129"/>
        <end position="146"/>
    </location>
</feature>
<evidence type="ECO:0000259" key="13">
    <source>
        <dbReference type="Pfam" id="PF00662"/>
    </source>
</evidence>
<evidence type="ECO:0000256" key="7">
    <source>
        <dbReference type="ARBA" id="ARBA00023065"/>
    </source>
</evidence>
<feature type="transmembrane region" description="Helical" evidence="11">
    <location>
        <begin position="634"/>
        <end position="653"/>
    </location>
</feature>
<keyword evidence="18" id="KW-1185">Reference proteome</keyword>
<keyword evidence="7" id="KW-0406">Ion transport</keyword>
<sequence>MLVLLILHLVAALVAPLLVRWWGPRACYPLALAPAAAFGWALAHTRAVGDGGAVVETYPWIRQLGLDVALRVTTLSWLMTLLVGGVGALMLVYSARYFATGSIGLARFAAVLVAFAGAMLVVVFADDLLLLYVGWELTTIFSYLLIGHSTERRSSRWAAAQALTVTTLGGLAMLVGFILLGEHADSYRWSEIAARPLPSGGYLVTAVLLILAGALSKSAVLPFNSWLPVAMAAPTPVSAYLHAAAMVKAGVYLVGLLAPVLATVGPWRPVVQVAGLATMLVGGWAALRQTDLKLLLAYGTVSQLGLLIAVTGAGTPDAALAGVAMLLAHALFKAALFLVVGVIDHGAGTRDLRELSGVRHWSRPLFVVAVLAAASMAGVPPLVGFVAKEAVFAAFTDRPLILAGLVAGTVLTVAYSARFLWGAFADRPGVAPVPSGRIARSLLIPPAVLAGVGLLAGPAASVLDDALRPYADLFGGVDGHLALWPGPTPALGLSGLVLVGGGLLFALRGPLAPVLARLRSPVNGNRGYEWIVGRFDRLAIEVTSATQRGSLPQYLGAILLTLVLLPGGALLAARPWRARIPLWDSPLQPVVVLVIGVAAVLAVGARRRLTAMLLVGMTGYGTAMLFVLHGAPDLALTQFLVETATIAVFVLVLRRLPQRFSARPLRSSRWARRAIGVAVGVVTAGLALAAAGARRAPDISAAFPDLAVAQGYGRNVVNVTLVDIRAWDTMGELAVLVVAATGVASLIFERSRTGPRPRRPEPASRANRPGRPVWLRGGPTLYEERRSIVLEVVIRLIFHTVVLFSLFLLFSGHNAPGGGFAGGLVAGLALVVRYLAGGRYELAEAAPVGAGAVLGAGLAVSVGTGVVALLAGGSVLESARVDLSLPLVGEAHLVTSLFFDVGVYLVVIGLVLDILRSLGAEVDRHIDATGTVVGGLAVDKGER</sequence>
<evidence type="ECO:0000256" key="4">
    <source>
        <dbReference type="ARBA" id="ARBA00022475"/>
    </source>
</evidence>
<feature type="domain" description="MrpA C-terminal/MbhE" evidence="16">
    <location>
        <begin position="673"/>
        <end position="747"/>
    </location>
</feature>
<evidence type="ECO:0000256" key="6">
    <source>
        <dbReference type="ARBA" id="ARBA00022989"/>
    </source>
</evidence>
<dbReference type="Pfam" id="PF04039">
    <property type="entry name" value="MnhB"/>
    <property type="match status" value="1"/>
</dbReference>
<feature type="transmembrane region" description="Helical" evidence="11">
    <location>
        <begin position="364"/>
        <end position="387"/>
    </location>
</feature>
<feature type="transmembrane region" description="Helical" evidence="11">
    <location>
        <begin position="611"/>
        <end position="628"/>
    </location>
</feature>
<dbReference type="RefSeq" id="WP_377515491.1">
    <property type="nucleotide sequence ID" value="NZ_JBHSQS010000026.1"/>
</dbReference>
<dbReference type="PANTHER" id="PTHR43373:SF1">
    <property type="entry name" value="NA(+)_H(+) ANTIPORTER SUBUNIT A"/>
    <property type="match status" value="1"/>
</dbReference>
<keyword evidence="2" id="KW-0813">Transport</keyword>
<feature type="transmembrane region" description="Helical" evidence="11">
    <location>
        <begin position="270"/>
        <end position="287"/>
    </location>
</feature>
<reference evidence="18" key="1">
    <citation type="journal article" date="2019" name="Int. J. Syst. Evol. Microbiol.">
        <title>The Global Catalogue of Microorganisms (GCM) 10K type strain sequencing project: providing services to taxonomists for standard genome sequencing and annotation.</title>
        <authorList>
            <consortium name="The Broad Institute Genomics Platform"/>
            <consortium name="The Broad Institute Genome Sequencing Center for Infectious Disease"/>
            <person name="Wu L."/>
            <person name="Ma J."/>
        </authorList>
    </citation>
    <scope>NUCLEOTIDE SEQUENCE [LARGE SCALE GENOMIC DNA]</scope>
    <source>
        <strain evidence="18">CGMCC 4.7144</strain>
    </source>
</reference>
<proteinExistence type="predicted"/>
<dbReference type="InterPro" id="IPR050616">
    <property type="entry name" value="CPA3_Na-H_Antiporter_A"/>
</dbReference>
<feature type="domain" description="NADH:quinone oxidoreductase/Mrp antiporter transmembrane" evidence="12">
    <location>
        <begin position="125"/>
        <end position="410"/>
    </location>
</feature>
<evidence type="ECO:0000256" key="2">
    <source>
        <dbReference type="ARBA" id="ARBA00022448"/>
    </source>
</evidence>
<feature type="transmembrane region" description="Helical" evidence="11">
    <location>
        <begin position="200"/>
        <end position="227"/>
    </location>
</feature>
<feature type="transmembrane region" description="Helical" evidence="11">
    <location>
        <begin position="239"/>
        <end position="264"/>
    </location>
</feature>
<feature type="transmembrane region" description="Helical" evidence="11">
    <location>
        <begin position="319"/>
        <end position="343"/>
    </location>
</feature>
<dbReference type="InterPro" id="IPR001516">
    <property type="entry name" value="Proton_antipo_N"/>
</dbReference>
<dbReference type="Pfam" id="PF00361">
    <property type="entry name" value="Proton_antipo_M"/>
    <property type="match status" value="1"/>
</dbReference>
<dbReference type="InterPro" id="IPR025383">
    <property type="entry name" value="MrpA_C/MbhD"/>
</dbReference>
<feature type="transmembrane region" description="Helical" evidence="11">
    <location>
        <begin position="891"/>
        <end position="915"/>
    </location>
</feature>
<feature type="domain" description="MrpA C-terminal/MbhD" evidence="15">
    <location>
        <begin position="594"/>
        <end position="658"/>
    </location>
</feature>
<evidence type="ECO:0000313" key="18">
    <source>
        <dbReference type="Proteomes" id="UP001596226"/>
    </source>
</evidence>
<evidence type="ECO:0000259" key="16">
    <source>
        <dbReference type="Pfam" id="PF20501"/>
    </source>
</evidence>
<keyword evidence="8 11" id="KW-0472">Membrane</keyword>
<dbReference type="PANTHER" id="PTHR43373">
    <property type="entry name" value="NA(+)/H(+) ANTIPORTER SUBUNIT"/>
    <property type="match status" value="1"/>
</dbReference>
<feature type="transmembrane region" description="Helical" evidence="11">
    <location>
        <begin position="483"/>
        <end position="507"/>
    </location>
</feature>
<dbReference type="InterPro" id="IPR001750">
    <property type="entry name" value="ND/Mrp_TM"/>
</dbReference>
<feature type="transmembrane region" description="Helical" evidence="11">
    <location>
        <begin position="730"/>
        <end position="748"/>
    </location>
</feature>
<dbReference type="InterPro" id="IPR042106">
    <property type="entry name" value="Nuo/plastoQ_OxRdtase_6_NuoJ"/>
</dbReference>
<feature type="transmembrane region" description="Helical" evidence="11">
    <location>
        <begin position="158"/>
        <end position="180"/>
    </location>
</feature>
<evidence type="ECO:0000256" key="8">
    <source>
        <dbReference type="ARBA" id="ARBA00023136"/>
    </source>
</evidence>
<evidence type="ECO:0000256" key="10">
    <source>
        <dbReference type="SAM" id="MobiDB-lite"/>
    </source>
</evidence>
<dbReference type="InterPro" id="IPR007182">
    <property type="entry name" value="MnhB"/>
</dbReference>
<evidence type="ECO:0000259" key="14">
    <source>
        <dbReference type="Pfam" id="PF04039"/>
    </source>
</evidence>
<protein>
    <submittedName>
        <fullName evidence="17">Na+/H+ antiporter subunit A</fullName>
    </submittedName>
</protein>
<feature type="transmembrane region" description="Helical" evidence="11">
    <location>
        <begin position="792"/>
        <end position="811"/>
    </location>
</feature>
<feature type="domain" description="NADH-Ubiquinone oxidoreductase (complex I) chain 5 N-terminal" evidence="13">
    <location>
        <begin position="63"/>
        <end position="108"/>
    </location>
</feature>
<feature type="transmembrane region" description="Helical" evidence="11">
    <location>
        <begin position="105"/>
        <end position="123"/>
    </location>
</feature>
<name>A0ABW1HCG7_9ACTN</name>
<evidence type="ECO:0000313" key="17">
    <source>
        <dbReference type="EMBL" id="MFC5927149.1"/>
    </source>
</evidence>
<dbReference type="InterPro" id="IPR046806">
    <property type="entry name" value="MrpA_C/MbhE"/>
</dbReference>
<feature type="transmembrane region" description="Helical" evidence="11">
    <location>
        <begin position="817"/>
        <end position="836"/>
    </location>
</feature>
<evidence type="ECO:0000256" key="1">
    <source>
        <dbReference type="ARBA" id="ARBA00004651"/>
    </source>
</evidence>
<feature type="transmembrane region" description="Helical" evidence="11">
    <location>
        <begin position="848"/>
        <end position="871"/>
    </location>
</feature>
<comment type="subcellular location">
    <subcellularLocation>
        <location evidence="1">Cell membrane</location>
        <topology evidence="1">Multi-pass membrane protein</topology>
    </subcellularLocation>
    <subcellularLocation>
        <location evidence="9">Membrane</location>
        <topology evidence="9">Multi-pass membrane protein</topology>
    </subcellularLocation>
</comment>
<dbReference type="EMBL" id="JBHSQS010000026">
    <property type="protein sequence ID" value="MFC5927149.1"/>
    <property type="molecule type" value="Genomic_DNA"/>
</dbReference>
<dbReference type="Pfam" id="PF00662">
    <property type="entry name" value="Proton_antipo_N"/>
    <property type="match status" value="1"/>
</dbReference>
<feature type="transmembrane region" description="Helical" evidence="11">
    <location>
        <begin position="74"/>
        <end position="93"/>
    </location>
</feature>